<dbReference type="SUPFAM" id="SSF56112">
    <property type="entry name" value="Protein kinase-like (PK-like)"/>
    <property type="match status" value="1"/>
</dbReference>
<gene>
    <name evidence="5" type="ORF">GCM10009668_41740</name>
</gene>
<feature type="region of interest" description="Disordered" evidence="2">
    <location>
        <begin position="279"/>
        <end position="383"/>
    </location>
</feature>
<dbReference type="SMART" id="SM00220">
    <property type="entry name" value="S_TKc"/>
    <property type="match status" value="1"/>
</dbReference>
<accession>A0ABN1U4W3</accession>
<dbReference type="RefSeq" id="WP_343996865.1">
    <property type="nucleotide sequence ID" value="NZ_BAAALG010000018.1"/>
</dbReference>
<feature type="region of interest" description="Disordered" evidence="2">
    <location>
        <begin position="439"/>
        <end position="478"/>
    </location>
</feature>
<reference evidence="5 6" key="1">
    <citation type="journal article" date="2019" name="Int. J. Syst. Evol. Microbiol.">
        <title>The Global Catalogue of Microorganisms (GCM) 10K type strain sequencing project: providing services to taxonomists for standard genome sequencing and annotation.</title>
        <authorList>
            <consortium name="The Broad Institute Genomics Platform"/>
            <consortium name="The Broad Institute Genome Sequencing Center for Infectious Disease"/>
            <person name="Wu L."/>
            <person name="Ma J."/>
        </authorList>
    </citation>
    <scope>NUCLEOTIDE SEQUENCE [LARGE SCALE GENOMIC DNA]</scope>
    <source>
        <strain evidence="5 6">JCM 13008</strain>
    </source>
</reference>
<dbReference type="Gene3D" id="3.30.200.20">
    <property type="entry name" value="Phosphorylase Kinase, domain 1"/>
    <property type="match status" value="1"/>
</dbReference>
<keyword evidence="3" id="KW-0472">Membrane</keyword>
<dbReference type="InterPro" id="IPR008979">
    <property type="entry name" value="Galactose-bd-like_sf"/>
</dbReference>
<dbReference type="SUPFAM" id="SSF49785">
    <property type="entry name" value="Galactose-binding domain-like"/>
    <property type="match status" value="1"/>
</dbReference>
<evidence type="ECO:0000313" key="5">
    <source>
        <dbReference type="EMBL" id="GAA1114791.1"/>
    </source>
</evidence>
<evidence type="ECO:0000256" key="3">
    <source>
        <dbReference type="SAM" id="Phobius"/>
    </source>
</evidence>
<organism evidence="5 6">
    <name type="scientific">Nocardioides dubius</name>
    <dbReference type="NCBI Taxonomy" id="317019"/>
    <lineage>
        <taxon>Bacteria</taxon>
        <taxon>Bacillati</taxon>
        <taxon>Actinomycetota</taxon>
        <taxon>Actinomycetes</taxon>
        <taxon>Propionibacteriales</taxon>
        <taxon>Nocardioidaceae</taxon>
        <taxon>Nocardioides</taxon>
    </lineage>
</organism>
<comment type="caution">
    <text evidence="5">The sequence shown here is derived from an EMBL/GenBank/DDBJ whole genome shotgun (WGS) entry which is preliminary data.</text>
</comment>
<dbReference type="CDD" id="cd13973">
    <property type="entry name" value="PK_MviN-like"/>
    <property type="match status" value="1"/>
</dbReference>
<dbReference type="Gene3D" id="1.10.510.10">
    <property type="entry name" value="Transferase(Phosphotransferase) domain 1"/>
    <property type="match status" value="1"/>
</dbReference>
<name>A0ABN1U4W3_9ACTN</name>
<feature type="domain" description="Protein kinase" evidence="4">
    <location>
        <begin position="11"/>
        <end position="355"/>
    </location>
</feature>
<feature type="compositionally biased region" description="Basic and acidic residues" evidence="2">
    <location>
        <begin position="360"/>
        <end position="372"/>
    </location>
</feature>
<evidence type="ECO:0000256" key="1">
    <source>
        <dbReference type="ARBA" id="ARBA00023170"/>
    </source>
</evidence>
<dbReference type="EMBL" id="BAAALG010000018">
    <property type="protein sequence ID" value="GAA1114791.1"/>
    <property type="molecule type" value="Genomic_DNA"/>
</dbReference>
<evidence type="ECO:0000259" key="4">
    <source>
        <dbReference type="PROSITE" id="PS50011"/>
    </source>
</evidence>
<proteinExistence type="predicted"/>
<dbReference type="Proteomes" id="UP001501581">
    <property type="component" value="Unassembled WGS sequence"/>
</dbReference>
<keyword evidence="3" id="KW-1133">Transmembrane helix</keyword>
<evidence type="ECO:0000313" key="6">
    <source>
        <dbReference type="Proteomes" id="UP001501581"/>
    </source>
</evidence>
<keyword evidence="6" id="KW-1185">Reference proteome</keyword>
<keyword evidence="3" id="KW-0812">Transmembrane</keyword>
<dbReference type="Gene3D" id="2.60.120.260">
    <property type="entry name" value="Galactose-binding domain-like"/>
    <property type="match status" value="1"/>
</dbReference>
<dbReference type="InterPro" id="IPR000719">
    <property type="entry name" value="Prot_kinase_dom"/>
</dbReference>
<protein>
    <recommendedName>
        <fullName evidence="4">Protein kinase domain-containing protein</fullName>
    </recommendedName>
</protein>
<feature type="compositionally biased region" description="Pro residues" evidence="2">
    <location>
        <begin position="336"/>
        <end position="347"/>
    </location>
</feature>
<dbReference type="PROSITE" id="PS50011">
    <property type="entry name" value="PROTEIN_KINASE_DOM"/>
    <property type="match status" value="1"/>
</dbReference>
<feature type="transmembrane region" description="Helical" evidence="3">
    <location>
        <begin position="409"/>
        <end position="430"/>
    </location>
</feature>
<sequence length="605" mass="64573">MRPGDVLTGRYRLIDLLSDARGGRFWRAWDGVLARPVAVHLISREDPRAEVLIDAARRSAQVLDPRLLRVLDAGVTDDWCYVVNEWGEGHSLDILLAEEPLSPRRAAWVVGEVAELLATAHGLGITHGRLVPDNVMIDDRGSVKVVGFAVDAALHGVTPAALGAELVDLVGLLYAALTGKWPGPSSSRVPTAPRDHGRVLRPRQVRAGVPRVLDALCDGVFNPDHALPGQRVRSASEVAMAMFDFIGDRTAVAEAEAARNRGNTSPRIPRIETFALAPGLPADEEPATEQPAADATDDDATQVGAPPVPDLPGEMTQAGVPVFDDEILDPEWRTPSPKPAPPPPPFEDNPERPLFAPDPPEGRPARTPRPDVPEISDSSAFWPWGTEVGKVPIIDEEPEEEEPVPGRGWMRGAWILAVALLVLLAMIYGFNRGLNDGGGGDDDAPTTEPSSQSQATGDPVSPKATFDFDPQGGSDGENASLVALAFDGDSQTRWQTSRYKQNFGPGGLKDGVGLLIDLGRERDLSQVSVEVAGGPTDLELLGFTGSERPTDLSASTVLASAQGADGVARLNPQQPASTRWVAVWLTSLPDPDGFRGQVAEVQIRS</sequence>
<keyword evidence="1" id="KW-0675">Receptor</keyword>
<dbReference type="InterPro" id="IPR011009">
    <property type="entry name" value="Kinase-like_dom_sf"/>
</dbReference>
<evidence type="ECO:0000256" key="2">
    <source>
        <dbReference type="SAM" id="MobiDB-lite"/>
    </source>
</evidence>
<feature type="compositionally biased region" description="Polar residues" evidence="2">
    <location>
        <begin position="447"/>
        <end position="456"/>
    </location>
</feature>